<organism evidence="2 3">
    <name type="scientific">Kitasatospora kifunensis</name>
    <name type="common">Streptomyces kifunensis</name>
    <dbReference type="NCBI Taxonomy" id="58351"/>
    <lineage>
        <taxon>Bacteria</taxon>
        <taxon>Bacillati</taxon>
        <taxon>Actinomycetota</taxon>
        <taxon>Actinomycetes</taxon>
        <taxon>Kitasatosporales</taxon>
        <taxon>Streptomycetaceae</taxon>
        <taxon>Kitasatospora</taxon>
    </lineage>
</organism>
<evidence type="ECO:0000313" key="2">
    <source>
        <dbReference type="EMBL" id="MBB4923182.1"/>
    </source>
</evidence>
<feature type="compositionally biased region" description="Low complexity" evidence="1">
    <location>
        <begin position="1"/>
        <end position="13"/>
    </location>
</feature>
<dbReference type="Proteomes" id="UP000540506">
    <property type="component" value="Unassembled WGS sequence"/>
</dbReference>
<keyword evidence="3" id="KW-1185">Reference proteome</keyword>
<protein>
    <submittedName>
        <fullName evidence="2">Uncharacterized protein</fullName>
    </submittedName>
</protein>
<accession>A0A7W7R0H2</accession>
<reference evidence="2 3" key="1">
    <citation type="submission" date="2020-08" db="EMBL/GenBank/DDBJ databases">
        <title>Sequencing the genomes of 1000 actinobacteria strains.</title>
        <authorList>
            <person name="Klenk H.-P."/>
        </authorList>
    </citation>
    <scope>NUCLEOTIDE SEQUENCE [LARGE SCALE GENOMIC DNA]</scope>
    <source>
        <strain evidence="2 3">DSM 41654</strain>
    </source>
</reference>
<name>A0A7W7R0H2_KITKI</name>
<gene>
    <name evidence="2" type="ORF">FHR34_002175</name>
</gene>
<sequence length="76" mass="8444">MTRDSSAAVSAARCRSEEISRSGRRPASSLAARLAWSRPTSVSGMSVLPWNRDSRFQEVWPCRQKTIRGPPARLLS</sequence>
<dbReference type="EMBL" id="JACHJV010000001">
    <property type="protein sequence ID" value="MBB4923182.1"/>
    <property type="molecule type" value="Genomic_DNA"/>
</dbReference>
<comment type="caution">
    <text evidence="2">The sequence shown here is derived from an EMBL/GenBank/DDBJ whole genome shotgun (WGS) entry which is preliminary data.</text>
</comment>
<feature type="region of interest" description="Disordered" evidence="1">
    <location>
        <begin position="1"/>
        <end position="27"/>
    </location>
</feature>
<evidence type="ECO:0000313" key="3">
    <source>
        <dbReference type="Proteomes" id="UP000540506"/>
    </source>
</evidence>
<evidence type="ECO:0000256" key="1">
    <source>
        <dbReference type="SAM" id="MobiDB-lite"/>
    </source>
</evidence>
<proteinExistence type="predicted"/>
<dbReference type="AlphaFoldDB" id="A0A7W7R0H2"/>